<name>A0ABW9ZBD5_9FLAO</name>
<evidence type="ECO:0000313" key="2">
    <source>
        <dbReference type="EMBL" id="NBL64108.1"/>
    </source>
</evidence>
<reference evidence="3" key="1">
    <citation type="submission" date="2020-01" db="EMBL/GenBank/DDBJ databases">
        <title>Sphingomonas sp. strain CSW-10.</title>
        <authorList>
            <person name="Chen W.-M."/>
        </authorList>
    </citation>
    <scope>NUCLEOTIDE SEQUENCE [LARGE SCALE GENOMIC DNA]</scope>
    <source>
        <strain evidence="3">NST-5</strain>
    </source>
</reference>
<dbReference type="RefSeq" id="WP_166535926.1">
    <property type="nucleotide sequence ID" value="NZ_JAABLM010000002.1"/>
</dbReference>
<accession>A0ABW9ZBD5</accession>
<dbReference type="Pfam" id="PF05019">
    <property type="entry name" value="Coq4"/>
    <property type="match status" value="1"/>
</dbReference>
<evidence type="ECO:0000313" key="3">
    <source>
        <dbReference type="Proteomes" id="UP000798602"/>
    </source>
</evidence>
<keyword evidence="1" id="KW-1133">Transmembrane helix</keyword>
<keyword evidence="1" id="KW-0472">Membrane</keyword>
<proteinExistence type="predicted"/>
<keyword evidence="3" id="KW-1185">Reference proteome</keyword>
<dbReference type="EMBL" id="JAABLM010000002">
    <property type="protein sequence ID" value="NBL64108.1"/>
    <property type="molecule type" value="Genomic_DNA"/>
</dbReference>
<organism evidence="2 3">
    <name type="scientific">Flavobacterium ichthyis</name>
    <dbReference type="NCBI Taxonomy" id="2698827"/>
    <lineage>
        <taxon>Bacteria</taxon>
        <taxon>Pseudomonadati</taxon>
        <taxon>Bacteroidota</taxon>
        <taxon>Flavobacteriia</taxon>
        <taxon>Flavobacteriales</taxon>
        <taxon>Flavobacteriaceae</taxon>
        <taxon>Flavobacterium</taxon>
    </lineage>
</organism>
<evidence type="ECO:0000256" key="1">
    <source>
        <dbReference type="SAM" id="Phobius"/>
    </source>
</evidence>
<keyword evidence="1" id="KW-0812">Transmembrane</keyword>
<dbReference type="InterPro" id="IPR007715">
    <property type="entry name" value="Coq4"/>
</dbReference>
<feature type="transmembrane region" description="Helical" evidence="1">
    <location>
        <begin position="95"/>
        <end position="114"/>
    </location>
</feature>
<gene>
    <name evidence="2" type="ORF">GV828_02715</name>
</gene>
<protein>
    <recommendedName>
        <fullName evidence="4">Coenzyme Q (Ubiquinone) biosynthesis protein Coq4</fullName>
    </recommendedName>
</protein>
<comment type="caution">
    <text evidence="2">The sequence shown here is derived from an EMBL/GenBank/DDBJ whole genome shotgun (WGS) entry which is preliminary data.</text>
</comment>
<dbReference type="Proteomes" id="UP000798602">
    <property type="component" value="Unassembled WGS sequence"/>
</dbReference>
<evidence type="ECO:0008006" key="4">
    <source>
        <dbReference type="Google" id="ProtNLM"/>
    </source>
</evidence>
<sequence>MKDILIEKLYEISSKPYAKYCKRNLPWSINKDQMLQMDQESLGFKLGYFLVKNGFEIQPKLEDHDVFHVLTKTGTSVYEEIGMQFYLLGNGKRSLYLFLVIITGILFYPAKFKYFNQQYLRGKQSFPIHNVAFLELLEKPLDMVRNDFNIK</sequence>